<sequence>MPGTQEPQAVEFILDDRKIVLVDTPGFDDDKRSDIEILRAIAKWLSSKDARKKRKLDGLILLHPITRNRIGERIEPGEVWHEMFRNGATITRHQNTQKSAHDIIRVILKKSVAEKGGIELLVQNELRETDGNIAKTSVGKGLRNFLEHEITEARVKLAELDEYVPANPRLYREWKDERAQLEDDIRYRQYQLWGLDKLVIPKRWFAKLKFW</sequence>
<organism evidence="1 2">
    <name type="scientific">Echria macrotheca</name>
    <dbReference type="NCBI Taxonomy" id="438768"/>
    <lineage>
        <taxon>Eukaryota</taxon>
        <taxon>Fungi</taxon>
        <taxon>Dikarya</taxon>
        <taxon>Ascomycota</taxon>
        <taxon>Pezizomycotina</taxon>
        <taxon>Sordariomycetes</taxon>
        <taxon>Sordariomycetidae</taxon>
        <taxon>Sordariales</taxon>
        <taxon>Schizotheciaceae</taxon>
        <taxon>Echria</taxon>
    </lineage>
</organism>
<dbReference type="EMBL" id="MU839840">
    <property type="protein sequence ID" value="KAK1752283.1"/>
    <property type="molecule type" value="Genomic_DNA"/>
</dbReference>
<dbReference type="Gene3D" id="3.40.50.300">
    <property type="entry name" value="P-loop containing nucleotide triphosphate hydrolases"/>
    <property type="match status" value="1"/>
</dbReference>
<evidence type="ECO:0000313" key="2">
    <source>
        <dbReference type="Proteomes" id="UP001239445"/>
    </source>
</evidence>
<dbReference type="AlphaFoldDB" id="A0AAJ0B8B3"/>
<proteinExistence type="predicted"/>
<dbReference type="SUPFAM" id="SSF52540">
    <property type="entry name" value="P-loop containing nucleoside triphosphate hydrolases"/>
    <property type="match status" value="1"/>
</dbReference>
<gene>
    <name evidence="1" type="ORF">QBC47DRAFT_363852</name>
</gene>
<keyword evidence="2" id="KW-1185">Reference proteome</keyword>
<protein>
    <submittedName>
        <fullName evidence="1">GTP-binding protein A</fullName>
    </submittedName>
</protein>
<dbReference type="Proteomes" id="UP001239445">
    <property type="component" value="Unassembled WGS sequence"/>
</dbReference>
<accession>A0AAJ0B8B3</accession>
<reference evidence="1" key="1">
    <citation type="submission" date="2023-06" db="EMBL/GenBank/DDBJ databases">
        <title>Genome-scale phylogeny and comparative genomics of the fungal order Sordariales.</title>
        <authorList>
            <consortium name="Lawrence Berkeley National Laboratory"/>
            <person name="Hensen N."/>
            <person name="Bonometti L."/>
            <person name="Westerberg I."/>
            <person name="Brannstrom I.O."/>
            <person name="Guillou S."/>
            <person name="Cros-Aarteil S."/>
            <person name="Calhoun S."/>
            <person name="Haridas S."/>
            <person name="Kuo A."/>
            <person name="Mondo S."/>
            <person name="Pangilinan J."/>
            <person name="Riley R."/>
            <person name="Labutti K."/>
            <person name="Andreopoulos B."/>
            <person name="Lipzen A."/>
            <person name="Chen C."/>
            <person name="Yanf M."/>
            <person name="Daum C."/>
            <person name="Ng V."/>
            <person name="Clum A."/>
            <person name="Steindorff A."/>
            <person name="Ohm R."/>
            <person name="Martin F."/>
            <person name="Silar P."/>
            <person name="Natvig D."/>
            <person name="Lalanne C."/>
            <person name="Gautier V."/>
            <person name="Ament-Velasquez S.L."/>
            <person name="Kruys A."/>
            <person name="Hutchinson M.I."/>
            <person name="Powell A.J."/>
            <person name="Barry K."/>
            <person name="Miller A.N."/>
            <person name="Grigoriev I.V."/>
            <person name="Debuchy R."/>
            <person name="Gladieux P."/>
            <person name="Thoren M.H."/>
            <person name="Johannesson H."/>
        </authorList>
    </citation>
    <scope>NUCLEOTIDE SEQUENCE</scope>
    <source>
        <strain evidence="1">PSN4</strain>
    </source>
</reference>
<evidence type="ECO:0000313" key="1">
    <source>
        <dbReference type="EMBL" id="KAK1752283.1"/>
    </source>
</evidence>
<name>A0AAJ0B8B3_9PEZI</name>
<dbReference type="InterPro" id="IPR027417">
    <property type="entry name" value="P-loop_NTPase"/>
</dbReference>
<comment type="caution">
    <text evidence="1">The sequence shown here is derived from an EMBL/GenBank/DDBJ whole genome shotgun (WGS) entry which is preliminary data.</text>
</comment>